<sequence length="405" mass="46209">MKMLIAKCYEEGIIPEKFRHGEWVVEGGIRLFEVKPGLDTLVTAWLKERTVTVIFQGEARDLPLRTREDLVRAYENGWYRERIFDRSIKRGRIHGKGPNVLSYVAKSREVAQWMIAKGEDKVTICGIEYGMMFKPWLTKAELEERRRLEDDSKFWVMALRVPLRVMFHVESIVETAMGRVIKAIPPELDKTRPKLMNLKFELVREAEERFEEEMPIKLDDGEIHYIKFACKNTPWCDTCHWYFHTAMEDCPRQGEVQQEQQPNRGARENTFGTSRRGEGDGSLNRGIWAAAREVHPSASGHSEPSSSSQGNQSRSLVQQPQGTLNAAATVVQQQQQGTWIQQHPALLPLVGGMHPDAFQWQALYQTLNQDPRFSGWLAGANGAMVPPCDYPYSGGQFINPPGGCY</sequence>
<dbReference type="Gramene" id="GBG58726">
    <property type="protein sequence ID" value="GBG58726"/>
    <property type="gene ID" value="CBR_g127"/>
</dbReference>
<organism evidence="2 3">
    <name type="scientific">Chara braunii</name>
    <name type="common">Braun's stonewort</name>
    <dbReference type="NCBI Taxonomy" id="69332"/>
    <lineage>
        <taxon>Eukaryota</taxon>
        <taxon>Viridiplantae</taxon>
        <taxon>Streptophyta</taxon>
        <taxon>Charophyceae</taxon>
        <taxon>Charales</taxon>
        <taxon>Characeae</taxon>
        <taxon>Chara</taxon>
    </lineage>
</organism>
<dbReference type="AlphaFoldDB" id="A0A388JLN2"/>
<reference evidence="2 3" key="1">
    <citation type="journal article" date="2018" name="Cell">
        <title>The Chara Genome: Secondary Complexity and Implications for Plant Terrestrialization.</title>
        <authorList>
            <person name="Nishiyama T."/>
            <person name="Sakayama H."/>
            <person name="Vries J.D."/>
            <person name="Buschmann H."/>
            <person name="Saint-Marcoux D."/>
            <person name="Ullrich K.K."/>
            <person name="Haas F.B."/>
            <person name="Vanderstraeten L."/>
            <person name="Becker D."/>
            <person name="Lang D."/>
            <person name="Vosolsobe S."/>
            <person name="Rombauts S."/>
            <person name="Wilhelmsson P.K.I."/>
            <person name="Janitza P."/>
            <person name="Kern R."/>
            <person name="Heyl A."/>
            <person name="Rumpler F."/>
            <person name="Villalobos L.I.A.C."/>
            <person name="Clay J.M."/>
            <person name="Skokan R."/>
            <person name="Toyoda A."/>
            <person name="Suzuki Y."/>
            <person name="Kagoshima H."/>
            <person name="Schijlen E."/>
            <person name="Tajeshwar N."/>
            <person name="Catarino B."/>
            <person name="Hetherington A.J."/>
            <person name="Saltykova A."/>
            <person name="Bonnot C."/>
            <person name="Breuninger H."/>
            <person name="Symeonidi A."/>
            <person name="Radhakrishnan G.V."/>
            <person name="Van Nieuwerburgh F."/>
            <person name="Deforce D."/>
            <person name="Chang C."/>
            <person name="Karol K.G."/>
            <person name="Hedrich R."/>
            <person name="Ulvskov P."/>
            <person name="Glockner G."/>
            <person name="Delwiche C.F."/>
            <person name="Petrasek J."/>
            <person name="Van de Peer Y."/>
            <person name="Friml J."/>
            <person name="Beilby M."/>
            <person name="Dolan L."/>
            <person name="Kohara Y."/>
            <person name="Sugano S."/>
            <person name="Fujiyama A."/>
            <person name="Delaux P.-M."/>
            <person name="Quint M."/>
            <person name="TheiBen G."/>
            <person name="Hagemann M."/>
            <person name="Harholt J."/>
            <person name="Dunand C."/>
            <person name="Zachgo S."/>
            <person name="Langdale J."/>
            <person name="Maumus F."/>
            <person name="Straeten D.V.D."/>
            <person name="Gould S.B."/>
            <person name="Rensing S.A."/>
        </authorList>
    </citation>
    <scope>NUCLEOTIDE SEQUENCE [LARGE SCALE GENOMIC DNA]</scope>
    <source>
        <strain evidence="2 3">S276</strain>
    </source>
</reference>
<proteinExistence type="predicted"/>
<protein>
    <submittedName>
        <fullName evidence="2">Uncharacterized protein</fullName>
    </submittedName>
</protein>
<dbReference type="Proteomes" id="UP000265515">
    <property type="component" value="Unassembled WGS sequence"/>
</dbReference>
<dbReference type="STRING" id="69332.A0A388JLN2"/>
<accession>A0A388JLN2</accession>
<evidence type="ECO:0000256" key="1">
    <source>
        <dbReference type="SAM" id="MobiDB-lite"/>
    </source>
</evidence>
<feature type="region of interest" description="Disordered" evidence="1">
    <location>
        <begin position="253"/>
        <end position="321"/>
    </location>
</feature>
<gene>
    <name evidence="2" type="ORF">CBR_g127</name>
</gene>
<dbReference type="EMBL" id="BFEA01000001">
    <property type="protein sequence ID" value="GBG58726.1"/>
    <property type="molecule type" value="Genomic_DNA"/>
</dbReference>
<keyword evidence="3" id="KW-1185">Reference proteome</keyword>
<evidence type="ECO:0000313" key="3">
    <source>
        <dbReference type="Proteomes" id="UP000265515"/>
    </source>
</evidence>
<name>A0A388JLN2_CHABU</name>
<evidence type="ECO:0000313" key="2">
    <source>
        <dbReference type="EMBL" id="GBG58726.1"/>
    </source>
</evidence>
<feature type="compositionally biased region" description="Low complexity" evidence="1">
    <location>
        <begin position="296"/>
        <end position="315"/>
    </location>
</feature>
<comment type="caution">
    <text evidence="2">The sequence shown here is derived from an EMBL/GenBank/DDBJ whole genome shotgun (WGS) entry which is preliminary data.</text>
</comment>